<evidence type="ECO:0000313" key="10">
    <source>
        <dbReference type="Proteomes" id="UP000192920"/>
    </source>
</evidence>
<dbReference type="GO" id="GO:0005886">
    <property type="term" value="C:plasma membrane"/>
    <property type="evidence" value="ECO:0007669"/>
    <property type="project" value="UniProtKB-SubCell"/>
</dbReference>
<evidence type="ECO:0000256" key="5">
    <source>
        <dbReference type="ARBA" id="ARBA00022989"/>
    </source>
</evidence>
<dbReference type="InterPro" id="IPR003399">
    <property type="entry name" value="Mce/MlaD"/>
</dbReference>
<dbReference type="AlphaFoldDB" id="A0A1Y6BGX9"/>
<proteinExistence type="predicted"/>
<evidence type="ECO:0000313" key="9">
    <source>
        <dbReference type="EMBL" id="SMF10517.1"/>
    </source>
</evidence>
<keyword evidence="3" id="KW-0997">Cell inner membrane</keyword>
<name>A0A1Y6BGX9_9NEIS</name>
<evidence type="ECO:0000256" key="7">
    <source>
        <dbReference type="SAM" id="Phobius"/>
    </source>
</evidence>
<keyword evidence="4 7" id="KW-0812">Transmembrane</keyword>
<evidence type="ECO:0000256" key="6">
    <source>
        <dbReference type="ARBA" id="ARBA00023136"/>
    </source>
</evidence>
<accession>A0A1Y6BGX9</accession>
<dbReference type="PANTHER" id="PTHR30462:SF2">
    <property type="entry name" value="INTERMEMBRANE TRANSPORT PROTEIN PQIB"/>
    <property type="match status" value="1"/>
</dbReference>
<evidence type="ECO:0000259" key="8">
    <source>
        <dbReference type="Pfam" id="PF02470"/>
    </source>
</evidence>
<dbReference type="Proteomes" id="UP000192920">
    <property type="component" value="Unassembled WGS sequence"/>
</dbReference>
<keyword evidence="5 7" id="KW-1133">Transmembrane helix</keyword>
<feature type="domain" description="Mce/MlaD" evidence="8">
    <location>
        <begin position="291"/>
        <end position="393"/>
    </location>
</feature>
<evidence type="ECO:0000256" key="3">
    <source>
        <dbReference type="ARBA" id="ARBA00022519"/>
    </source>
</evidence>
<reference evidence="10" key="1">
    <citation type="submission" date="2017-04" db="EMBL/GenBank/DDBJ databases">
        <authorList>
            <person name="Varghese N."/>
            <person name="Submissions S."/>
        </authorList>
    </citation>
    <scope>NUCLEOTIDE SEQUENCE [LARGE SCALE GENOMIC DNA]</scope>
    <source>
        <strain evidence="10">DSM 22618</strain>
    </source>
</reference>
<keyword evidence="2" id="KW-1003">Cell membrane</keyword>
<keyword evidence="6 7" id="KW-0472">Membrane</keyword>
<evidence type="ECO:0000256" key="2">
    <source>
        <dbReference type="ARBA" id="ARBA00022475"/>
    </source>
</evidence>
<sequence>MTNSTDENQHPARTRPLRRFSMVWIVPIIAMLAGLWMIYDTWSKLGPEITLNMASAEGITPEKTTIRVLDVNIGKVTAVRLSPDNKSVRVTARLDAGTDSLLSVDSRFWVVKPRIDKTGVSGLGTLLSGAYIQLQPGKSSEQKTEFQALSSAPVTGPDVPGLRIRLNGQNVRVLSVADPVLYQGFQVGRVETAHFDPATRQMNYQLFIEQPYDRLVTDTSRFWVASGLQISATAEGFKIRTGSLETLVSGGVAFDVPPGRPLGGRVANMTPFNLYPDQDSIAEQYSGRHIDYLAFFDESVRGLTVGAPVEYRGLRIGTVQALPYPLKSRKRWVLGERRIPVLLRIEPDRIESFTPSRPNDWQQEIEHAIGEGLNASLKTGNLLTGAVFVDLDFNGKLRDQRMASIDGLSVLPTTSGGLAQIEAKVIALLDKLNGLKLDTTLGNADQTLAEGQRTLSEVRRLTQRLDGLLAQPDTQQLPQDLRGTLQELQQTLNGVSPQSPAYQQLQQSLSTLNQLLREMRPVVRTLDETPNALLFNRSARDPEPKGATP</sequence>
<dbReference type="Pfam" id="PF02470">
    <property type="entry name" value="MlaD"/>
    <property type="match status" value="3"/>
</dbReference>
<organism evidence="9 10">
    <name type="scientific">Pseudogulbenkiania subflava DSM 22618</name>
    <dbReference type="NCBI Taxonomy" id="1123014"/>
    <lineage>
        <taxon>Bacteria</taxon>
        <taxon>Pseudomonadati</taxon>
        <taxon>Pseudomonadota</taxon>
        <taxon>Betaproteobacteria</taxon>
        <taxon>Neisseriales</taxon>
        <taxon>Chromobacteriaceae</taxon>
        <taxon>Pseudogulbenkiania</taxon>
    </lineage>
</organism>
<feature type="transmembrane region" description="Helical" evidence="7">
    <location>
        <begin position="20"/>
        <end position="39"/>
    </location>
</feature>
<dbReference type="InterPro" id="IPR051800">
    <property type="entry name" value="PqiA-PqiB_transport"/>
</dbReference>
<feature type="domain" description="Mce/MlaD" evidence="8">
    <location>
        <begin position="46"/>
        <end position="137"/>
    </location>
</feature>
<protein>
    <submittedName>
        <fullName evidence="9">Paraquat-inducible protein B</fullName>
    </submittedName>
</protein>
<dbReference type="EMBL" id="FXAG01000005">
    <property type="protein sequence ID" value="SMF10517.1"/>
    <property type="molecule type" value="Genomic_DNA"/>
</dbReference>
<dbReference type="RefSeq" id="WP_143477763.1">
    <property type="nucleotide sequence ID" value="NZ_FXAG01000005.1"/>
</dbReference>
<gene>
    <name evidence="9" type="ORF">SAMN02745746_01307</name>
</gene>
<dbReference type="NCBIfam" id="NF008070">
    <property type="entry name" value="PRK10807.1"/>
    <property type="match status" value="1"/>
</dbReference>
<evidence type="ECO:0000256" key="1">
    <source>
        <dbReference type="ARBA" id="ARBA00004533"/>
    </source>
</evidence>
<dbReference type="PANTHER" id="PTHR30462">
    <property type="entry name" value="INTERMEMBRANE TRANSPORT PROTEIN PQIB-RELATED"/>
    <property type="match status" value="1"/>
</dbReference>
<dbReference type="STRING" id="1123014.SAMN02745746_01307"/>
<feature type="domain" description="Mce/MlaD" evidence="8">
    <location>
        <begin position="161"/>
        <end position="225"/>
    </location>
</feature>
<comment type="subcellular location">
    <subcellularLocation>
        <location evidence="1">Cell inner membrane</location>
    </subcellularLocation>
</comment>
<keyword evidence="10" id="KW-1185">Reference proteome</keyword>
<evidence type="ECO:0000256" key="4">
    <source>
        <dbReference type="ARBA" id="ARBA00022692"/>
    </source>
</evidence>